<reference evidence="7 8" key="1">
    <citation type="journal article" date="2012" name="BMC Genomics">
        <title>Comparative genomic analysis of the genus Staphylococcus including Staphylococcus aureus and its newly described sister species Staphylococcus simiae.</title>
        <authorList>
            <person name="Suzuki H."/>
            <person name="Lefebure T."/>
            <person name="Pavinski Bitar P."/>
            <person name="Stanhope M.J."/>
        </authorList>
    </citation>
    <scope>NUCLEOTIDE SEQUENCE [LARGE SCALE GENOMIC DNA]</scope>
    <source>
        <strain evidence="7 8">CCM 7213</strain>
    </source>
</reference>
<gene>
    <name evidence="7" type="ORF">SS7213T_05391</name>
</gene>
<evidence type="ECO:0000256" key="3">
    <source>
        <dbReference type="ARBA" id="ARBA00006646"/>
    </source>
</evidence>
<keyword evidence="8" id="KW-1185">Reference proteome</keyword>
<dbReference type="InterPro" id="IPR011055">
    <property type="entry name" value="Dup_hybrid_motif"/>
</dbReference>
<evidence type="ECO:0000259" key="6">
    <source>
        <dbReference type="Pfam" id="PF01551"/>
    </source>
</evidence>
<name>G5JHZ6_9STAP</name>
<dbReference type="PATRIC" id="fig|911238.3.peg.901"/>
<evidence type="ECO:0000256" key="1">
    <source>
        <dbReference type="ARBA" id="ARBA00001667"/>
    </source>
</evidence>
<evidence type="ECO:0000256" key="4">
    <source>
        <dbReference type="ARBA" id="ARBA00012322"/>
    </source>
</evidence>
<comment type="catalytic activity">
    <reaction evidence="1">
        <text>Hydrolysis of the -Gly-|-Gly- bond in the pentaglycine inter-peptide link joining staphylococcal cell wall peptidoglycans.</text>
        <dbReference type="EC" id="3.4.24.75"/>
    </reaction>
</comment>
<feature type="domain" description="M23ase beta-sheet core" evidence="6">
    <location>
        <begin position="160"/>
        <end position="254"/>
    </location>
</feature>
<evidence type="ECO:0000313" key="7">
    <source>
        <dbReference type="EMBL" id="EHJ08189.1"/>
    </source>
</evidence>
<dbReference type="EMBL" id="AEUN01000377">
    <property type="protein sequence ID" value="EHJ08189.1"/>
    <property type="molecule type" value="Genomic_DNA"/>
</dbReference>
<evidence type="ECO:0000256" key="5">
    <source>
        <dbReference type="ARBA" id="ARBA00023049"/>
    </source>
</evidence>
<accession>G5JHZ6</accession>
<dbReference type="AlphaFoldDB" id="G5JHZ6"/>
<keyword evidence="5" id="KW-0645">Protease</keyword>
<dbReference type="Gene3D" id="2.70.70.10">
    <property type="entry name" value="Glucose Permease (Domain IIA)"/>
    <property type="match status" value="1"/>
</dbReference>
<dbReference type="PANTHER" id="PTHR21666">
    <property type="entry name" value="PEPTIDASE-RELATED"/>
    <property type="match status" value="1"/>
</dbReference>
<dbReference type="SUPFAM" id="SSF51261">
    <property type="entry name" value="Duplicated hybrid motif"/>
    <property type="match status" value="1"/>
</dbReference>
<dbReference type="EC" id="3.4.24.75" evidence="4"/>
<comment type="similarity">
    <text evidence="3">Belongs to the peptidase M23B family.</text>
</comment>
<keyword evidence="5" id="KW-0378">Hydrolase</keyword>
<dbReference type="InterPro" id="IPR050570">
    <property type="entry name" value="Cell_wall_metabolism_enzyme"/>
</dbReference>
<comment type="cofactor">
    <cofactor evidence="2">
        <name>Zn(2+)</name>
        <dbReference type="ChEBI" id="CHEBI:29105"/>
    </cofactor>
</comment>
<comment type="caution">
    <text evidence="7">The sequence shown here is derived from an EMBL/GenBank/DDBJ whole genome shotgun (WGS) entry which is preliminary data.</text>
</comment>
<dbReference type="OrthoDB" id="9809488at2"/>
<protein>
    <recommendedName>
        <fullName evidence="4">lysostaphin</fullName>
        <ecNumber evidence="4">3.4.24.75</ecNumber>
    </recommendedName>
</protein>
<dbReference type="PANTHER" id="PTHR21666:SF270">
    <property type="entry name" value="MUREIN HYDROLASE ACTIVATOR ENVC"/>
    <property type="match status" value="1"/>
</dbReference>
<dbReference type="GO" id="GO:0006508">
    <property type="term" value="P:proteolysis"/>
    <property type="evidence" value="ECO:0007669"/>
    <property type="project" value="UniProtKB-KW"/>
</dbReference>
<evidence type="ECO:0000313" key="8">
    <source>
        <dbReference type="Proteomes" id="UP000005413"/>
    </source>
</evidence>
<proteinExistence type="inferred from homology"/>
<evidence type="ECO:0000256" key="2">
    <source>
        <dbReference type="ARBA" id="ARBA00001947"/>
    </source>
</evidence>
<keyword evidence="5" id="KW-0482">Metalloprotease</keyword>
<dbReference type="RefSeq" id="WP_002463322.1">
    <property type="nucleotide sequence ID" value="NZ_AEUN01000377.1"/>
</dbReference>
<dbReference type="Proteomes" id="UP000005413">
    <property type="component" value="Unassembled WGS sequence"/>
</dbReference>
<dbReference type="GO" id="GO:0004222">
    <property type="term" value="F:metalloendopeptidase activity"/>
    <property type="evidence" value="ECO:0007669"/>
    <property type="project" value="TreeGrafter"/>
</dbReference>
<dbReference type="CDD" id="cd12797">
    <property type="entry name" value="M23_peptidase"/>
    <property type="match status" value="1"/>
</dbReference>
<organism evidence="7 8">
    <name type="scientific">Staphylococcus simiae CCM 7213 = CCUG 51256</name>
    <dbReference type="NCBI Taxonomy" id="911238"/>
    <lineage>
        <taxon>Bacteria</taxon>
        <taxon>Bacillati</taxon>
        <taxon>Bacillota</taxon>
        <taxon>Bacilli</taxon>
        <taxon>Bacillales</taxon>
        <taxon>Staphylococcaceae</taxon>
        <taxon>Staphylococcus</taxon>
    </lineage>
</organism>
<dbReference type="Pfam" id="PF01551">
    <property type="entry name" value="Peptidase_M23"/>
    <property type="match status" value="1"/>
</dbReference>
<dbReference type="InterPro" id="IPR016047">
    <property type="entry name" value="M23ase_b-sheet_dom"/>
</dbReference>
<sequence>MTNIENIFVQCIEENKYKYLYKNFSKEFREAISRKELKKVIYSYKSKEHKLFSSFINNDIKYCVFVSNKDSQGISITINKDNEIVGLYLGEFTPKNKDKSTKLKYYMPIDKIWTIIWGGNNKLLNYHNDVLSQQYAFDLVIAKKDKSYFNKGETNEDYYAYGENVLAPQKGIVVDTRSTMKDNKIGETDTDHPFGNYVIIRHDENEYSLIAHFKQHSILVSPGEKINESTILGKCGNSGNSSEPHIHFQVMDSSTIFNDCASLKIKFANLANHIQGQNIER</sequence>